<protein>
    <submittedName>
        <fullName evidence="2">Uncharacterized protein</fullName>
    </submittedName>
</protein>
<keyword evidence="3" id="KW-1185">Reference proteome</keyword>
<dbReference type="EMBL" id="CAJJDP010000227">
    <property type="protein sequence ID" value="CAD8215292.1"/>
    <property type="molecule type" value="Genomic_DNA"/>
</dbReference>
<feature type="coiled-coil region" evidence="1">
    <location>
        <begin position="43"/>
        <end position="77"/>
    </location>
</feature>
<reference evidence="2" key="1">
    <citation type="submission" date="2021-01" db="EMBL/GenBank/DDBJ databases">
        <authorList>
            <consortium name="Genoscope - CEA"/>
            <person name="William W."/>
        </authorList>
    </citation>
    <scope>NUCLEOTIDE SEQUENCE</scope>
</reference>
<dbReference type="AlphaFoldDB" id="A0A8S1YRL3"/>
<sequence length="199" mass="24169">MIDKNHHRPFNFLYCQFLIFDSYSVLIANFPKQNKRQKFSFSVKQNEKEQNQQKDQLQKLIQDNINMQKQYEKENKIKWEYNKNFNQSDQELEEALRKNGIRKKFNNITNHYNFHILLSMVIVKQLKVQNQWKKLVIIVIDIFVFVNKQSNYWENWFTFMVGIGFRAIIQKNSYQSCYNTGIYLINSAGYNYSHHNKDV</sequence>
<accession>A0A8S1YRL3</accession>
<evidence type="ECO:0000313" key="3">
    <source>
        <dbReference type="Proteomes" id="UP000683925"/>
    </source>
</evidence>
<name>A0A8S1YRL3_PAROT</name>
<dbReference type="Proteomes" id="UP000683925">
    <property type="component" value="Unassembled WGS sequence"/>
</dbReference>
<proteinExistence type="predicted"/>
<evidence type="ECO:0000313" key="2">
    <source>
        <dbReference type="EMBL" id="CAD8215292.1"/>
    </source>
</evidence>
<evidence type="ECO:0000256" key="1">
    <source>
        <dbReference type="SAM" id="Coils"/>
    </source>
</evidence>
<gene>
    <name evidence="2" type="ORF">POCTA_138.1.T2230009</name>
</gene>
<keyword evidence="1" id="KW-0175">Coiled coil</keyword>
<comment type="caution">
    <text evidence="2">The sequence shown here is derived from an EMBL/GenBank/DDBJ whole genome shotgun (WGS) entry which is preliminary data.</text>
</comment>
<organism evidence="2 3">
    <name type="scientific">Paramecium octaurelia</name>
    <dbReference type="NCBI Taxonomy" id="43137"/>
    <lineage>
        <taxon>Eukaryota</taxon>
        <taxon>Sar</taxon>
        <taxon>Alveolata</taxon>
        <taxon>Ciliophora</taxon>
        <taxon>Intramacronucleata</taxon>
        <taxon>Oligohymenophorea</taxon>
        <taxon>Peniculida</taxon>
        <taxon>Parameciidae</taxon>
        <taxon>Paramecium</taxon>
    </lineage>
</organism>